<dbReference type="AlphaFoldDB" id="A0A7M4FRW0"/>
<accession>A0A7M4FRW0</accession>
<reference evidence="2" key="1">
    <citation type="submission" date="2025-08" db="UniProtKB">
        <authorList>
            <consortium name="Ensembl"/>
        </authorList>
    </citation>
    <scope>IDENTIFICATION</scope>
</reference>
<protein>
    <submittedName>
        <fullName evidence="2">Uncharacterized protein</fullName>
    </submittedName>
</protein>
<feature type="region of interest" description="Disordered" evidence="1">
    <location>
        <begin position="123"/>
        <end position="193"/>
    </location>
</feature>
<evidence type="ECO:0000313" key="3">
    <source>
        <dbReference type="Proteomes" id="UP000594220"/>
    </source>
</evidence>
<proteinExistence type="predicted"/>
<organism evidence="2 3">
    <name type="scientific">Crocodylus porosus</name>
    <name type="common">Saltwater crocodile</name>
    <name type="synonym">Estuarine crocodile</name>
    <dbReference type="NCBI Taxonomy" id="8502"/>
    <lineage>
        <taxon>Eukaryota</taxon>
        <taxon>Metazoa</taxon>
        <taxon>Chordata</taxon>
        <taxon>Craniata</taxon>
        <taxon>Vertebrata</taxon>
        <taxon>Euteleostomi</taxon>
        <taxon>Archelosauria</taxon>
        <taxon>Archosauria</taxon>
        <taxon>Crocodylia</taxon>
        <taxon>Longirostres</taxon>
        <taxon>Crocodylidae</taxon>
        <taxon>Crocodylus</taxon>
    </lineage>
</organism>
<dbReference type="Ensembl" id="ENSCPRT00005003341.1">
    <property type="protein sequence ID" value="ENSCPRP00005002859.1"/>
    <property type="gene ID" value="ENSCPRG00005002095.1"/>
</dbReference>
<name>A0A7M4FRW0_CROPO</name>
<evidence type="ECO:0000256" key="1">
    <source>
        <dbReference type="SAM" id="MobiDB-lite"/>
    </source>
</evidence>
<keyword evidence="3" id="KW-1185">Reference proteome</keyword>
<evidence type="ECO:0000313" key="2">
    <source>
        <dbReference type="Ensembl" id="ENSCPRP00005002859.1"/>
    </source>
</evidence>
<reference evidence="2" key="2">
    <citation type="submission" date="2025-09" db="UniProtKB">
        <authorList>
            <consortium name="Ensembl"/>
        </authorList>
    </citation>
    <scope>IDENTIFICATION</scope>
</reference>
<sequence>MQQQLLILNMQGNVGYFDNLETDSWNITNSVTFSTKAIQATIIRNKCCYFLAIFDQLDSDTFPDGRIRLLSLYTDDALGVGCAPEGVGLQRGAQVRLLVLLVMPLLVAPVVAELAGRAQPPALAYDTERTLRGRPAPPAPPSPPRTEPSPGGRGTPRGRARPERVACRGPRQEPQPRSCRPHPSAHPSCRVPS</sequence>
<dbReference type="GeneTree" id="ENSGT01040000241481"/>
<dbReference type="Proteomes" id="UP000594220">
    <property type="component" value="Unplaced"/>
</dbReference>
<feature type="compositionally biased region" description="Pro residues" evidence="1">
    <location>
        <begin position="135"/>
        <end position="147"/>
    </location>
</feature>